<reference evidence="2 3" key="1">
    <citation type="submission" date="2019-05" db="EMBL/GenBank/DDBJ databases">
        <title>Another draft genome of Portunus trituberculatus and its Hox gene families provides insights of decapod evolution.</title>
        <authorList>
            <person name="Jeong J.-H."/>
            <person name="Song I."/>
            <person name="Kim S."/>
            <person name="Choi T."/>
            <person name="Kim D."/>
            <person name="Ryu S."/>
            <person name="Kim W."/>
        </authorList>
    </citation>
    <scope>NUCLEOTIDE SEQUENCE [LARGE SCALE GENOMIC DNA]</scope>
    <source>
        <tissue evidence="2">Muscle</tissue>
    </source>
</reference>
<evidence type="ECO:0000256" key="1">
    <source>
        <dbReference type="SAM" id="MobiDB-lite"/>
    </source>
</evidence>
<dbReference type="EMBL" id="VSRR010006217">
    <property type="protein sequence ID" value="MPC44300.1"/>
    <property type="molecule type" value="Genomic_DNA"/>
</dbReference>
<organism evidence="2 3">
    <name type="scientific">Portunus trituberculatus</name>
    <name type="common">Swimming crab</name>
    <name type="synonym">Neptunus trituberculatus</name>
    <dbReference type="NCBI Taxonomy" id="210409"/>
    <lineage>
        <taxon>Eukaryota</taxon>
        <taxon>Metazoa</taxon>
        <taxon>Ecdysozoa</taxon>
        <taxon>Arthropoda</taxon>
        <taxon>Crustacea</taxon>
        <taxon>Multicrustacea</taxon>
        <taxon>Malacostraca</taxon>
        <taxon>Eumalacostraca</taxon>
        <taxon>Eucarida</taxon>
        <taxon>Decapoda</taxon>
        <taxon>Pleocyemata</taxon>
        <taxon>Brachyura</taxon>
        <taxon>Eubrachyura</taxon>
        <taxon>Portunoidea</taxon>
        <taxon>Portunidae</taxon>
        <taxon>Portuninae</taxon>
        <taxon>Portunus</taxon>
    </lineage>
</organism>
<feature type="region of interest" description="Disordered" evidence="1">
    <location>
        <begin position="89"/>
        <end position="114"/>
    </location>
</feature>
<accession>A0A5B7F9K3</accession>
<gene>
    <name evidence="2" type="ORF">E2C01_037972</name>
</gene>
<evidence type="ECO:0000313" key="3">
    <source>
        <dbReference type="Proteomes" id="UP000324222"/>
    </source>
</evidence>
<dbReference type="AlphaFoldDB" id="A0A5B7F9K3"/>
<evidence type="ECO:0000313" key="2">
    <source>
        <dbReference type="EMBL" id="MPC44300.1"/>
    </source>
</evidence>
<dbReference type="Proteomes" id="UP000324222">
    <property type="component" value="Unassembled WGS sequence"/>
</dbReference>
<keyword evidence="3" id="KW-1185">Reference proteome</keyword>
<protein>
    <submittedName>
        <fullName evidence="2">Uncharacterized protein</fullName>
    </submittedName>
</protein>
<proteinExistence type="predicted"/>
<name>A0A5B7F9K3_PORTR</name>
<comment type="caution">
    <text evidence="2">The sequence shown here is derived from an EMBL/GenBank/DDBJ whole genome shotgun (WGS) entry which is preliminary data.</text>
</comment>
<sequence length="114" mass="12093">MLPHVFPRFRKPLRESVWPGAADVTVVVVEVVVVEGGTEAPGALLCVLGGKQELREKKSKEGNSMIREKLDIPHLNLTVTQASSVSQDCLSTLTGSPSSPDGSTRSPRASGLSL</sequence>